<name>A0A1H3ZR92_BIZPA</name>
<dbReference type="Gene3D" id="3.40.630.30">
    <property type="match status" value="1"/>
</dbReference>
<dbReference type="Proteomes" id="UP000198846">
    <property type="component" value="Unassembled WGS sequence"/>
</dbReference>
<dbReference type="PROSITE" id="PS51729">
    <property type="entry name" value="GNAT_YJDJ"/>
    <property type="match status" value="1"/>
</dbReference>
<organism evidence="2 3">
    <name type="scientific">Bizionia paragorgiae</name>
    <dbReference type="NCBI Taxonomy" id="283786"/>
    <lineage>
        <taxon>Bacteria</taxon>
        <taxon>Pseudomonadati</taxon>
        <taxon>Bacteroidota</taxon>
        <taxon>Flavobacteriia</taxon>
        <taxon>Flavobacteriales</taxon>
        <taxon>Flavobacteriaceae</taxon>
        <taxon>Bizionia</taxon>
    </lineage>
</organism>
<dbReference type="InterPro" id="IPR045057">
    <property type="entry name" value="Gcn5-rel_NAT"/>
</dbReference>
<reference evidence="2 3" key="1">
    <citation type="submission" date="2016-10" db="EMBL/GenBank/DDBJ databases">
        <authorList>
            <person name="de Groot N.N."/>
        </authorList>
    </citation>
    <scope>NUCLEOTIDE SEQUENCE [LARGE SCALE GENOMIC DNA]</scope>
    <source>
        <strain evidence="2 3">DSM 23842</strain>
    </source>
</reference>
<evidence type="ECO:0000313" key="3">
    <source>
        <dbReference type="Proteomes" id="UP000198846"/>
    </source>
</evidence>
<evidence type="ECO:0000259" key="1">
    <source>
        <dbReference type="PROSITE" id="PS51729"/>
    </source>
</evidence>
<dbReference type="InterPro" id="IPR031165">
    <property type="entry name" value="GNAT_YJDJ"/>
</dbReference>
<proteinExistence type="predicted"/>
<dbReference type="EMBL" id="FNQK01000009">
    <property type="protein sequence ID" value="SEA25794.1"/>
    <property type="molecule type" value="Genomic_DNA"/>
</dbReference>
<dbReference type="STRING" id="283786.SAMN04487990_10914"/>
<dbReference type="PANTHER" id="PTHR31435">
    <property type="entry name" value="PROTEIN NATD1"/>
    <property type="match status" value="1"/>
</dbReference>
<dbReference type="InterPro" id="IPR016181">
    <property type="entry name" value="Acyl_CoA_acyltransferase"/>
</dbReference>
<sequence>MEHTLIHNAEENQFEVHLNGSKALATYERFEGGISINHTEVPKEMSGQGVGSFIAKGVLNYAKTHQLKVKPVCSFISSYIDRHPEFQEISVFHNKNIH</sequence>
<dbReference type="SUPFAM" id="SSF55729">
    <property type="entry name" value="Acyl-CoA N-acyltransferases (Nat)"/>
    <property type="match status" value="1"/>
</dbReference>
<dbReference type="RefSeq" id="WP_092133787.1">
    <property type="nucleotide sequence ID" value="NZ_FNQK01000009.1"/>
</dbReference>
<dbReference type="OrthoDB" id="1120671at2"/>
<gene>
    <name evidence="2" type="ORF">SAMN04487990_10914</name>
</gene>
<evidence type="ECO:0000313" key="2">
    <source>
        <dbReference type="EMBL" id="SEA25794.1"/>
    </source>
</evidence>
<feature type="domain" description="N-acetyltransferase" evidence="1">
    <location>
        <begin position="6"/>
        <end position="91"/>
    </location>
</feature>
<accession>A0A1H3ZR92</accession>
<dbReference type="Pfam" id="PF14542">
    <property type="entry name" value="Acetyltransf_CG"/>
    <property type="match status" value="1"/>
</dbReference>
<dbReference type="AlphaFoldDB" id="A0A1H3ZR92"/>
<dbReference type="PANTHER" id="PTHR31435:SF10">
    <property type="entry name" value="BSR4717 PROTEIN"/>
    <property type="match status" value="1"/>
</dbReference>
<keyword evidence="3" id="KW-1185">Reference proteome</keyword>
<protein>
    <recommendedName>
        <fullName evidence="1">N-acetyltransferase domain-containing protein</fullName>
    </recommendedName>
</protein>